<proteinExistence type="predicted"/>
<comment type="caution">
    <text evidence="2">The sequence shown here is derived from an EMBL/GenBank/DDBJ whole genome shotgun (WGS) entry which is preliminary data.</text>
</comment>
<reference evidence="2" key="1">
    <citation type="submission" date="2021-09" db="EMBL/GenBank/DDBJ databases">
        <authorList>
            <consortium name="AG Swart"/>
            <person name="Singh M."/>
            <person name="Singh A."/>
            <person name="Seah K."/>
            <person name="Emmerich C."/>
        </authorList>
    </citation>
    <scope>NUCLEOTIDE SEQUENCE</scope>
    <source>
        <strain evidence="2">ATCC30299</strain>
    </source>
</reference>
<feature type="compositionally biased region" description="Polar residues" evidence="1">
    <location>
        <begin position="40"/>
        <end position="53"/>
    </location>
</feature>
<organism evidence="2 3">
    <name type="scientific">Blepharisma stoltei</name>
    <dbReference type="NCBI Taxonomy" id="1481888"/>
    <lineage>
        <taxon>Eukaryota</taxon>
        <taxon>Sar</taxon>
        <taxon>Alveolata</taxon>
        <taxon>Ciliophora</taxon>
        <taxon>Postciliodesmatophora</taxon>
        <taxon>Heterotrichea</taxon>
        <taxon>Heterotrichida</taxon>
        <taxon>Blepharismidae</taxon>
        <taxon>Blepharisma</taxon>
    </lineage>
</organism>
<keyword evidence="3" id="KW-1185">Reference proteome</keyword>
<dbReference type="Proteomes" id="UP001162131">
    <property type="component" value="Unassembled WGS sequence"/>
</dbReference>
<dbReference type="EMBL" id="CAJZBQ010000058">
    <property type="protein sequence ID" value="CAG9334528.1"/>
    <property type="molecule type" value="Genomic_DNA"/>
</dbReference>
<feature type="region of interest" description="Disordered" evidence="1">
    <location>
        <begin position="28"/>
        <end position="54"/>
    </location>
</feature>
<evidence type="ECO:0000256" key="1">
    <source>
        <dbReference type="SAM" id="MobiDB-lite"/>
    </source>
</evidence>
<sequence>MLIINLGMVKNSHKISLPKRKAKIHSNEELPLPNNHKNHNSSPQNNHENQIRTPSIKKIDIEDLASDSYTSEDCTDSDSYEYIHSTMEKIEYLVRANPDIRKIKGNRRSTDNIHTNNKTAKNLEKGLSALKFFVPEDVMDEYRTEGIDILPWPIDKAERNLYFSL</sequence>
<name>A0AAU9KBC1_9CILI</name>
<evidence type="ECO:0000313" key="3">
    <source>
        <dbReference type="Proteomes" id="UP001162131"/>
    </source>
</evidence>
<evidence type="ECO:0000313" key="2">
    <source>
        <dbReference type="EMBL" id="CAG9334528.1"/>
    </source>
</evidence>
<accession>A0AAU9KBC1</accession>
<protein>
    <submittedName>
        <fullName evidence="2">Uncharacterized protein</fullName>
    </submittedName>
</protein>
<dbReference type="AlphaFoldDB" id="A0AAU9KBC1"/>
<gene>
    <name evidence="2" type="ORF">BSTOLATCC_MIC61140</name>
</gene>